<feature type="chain" id="PRO_5034487665" evidence="1">
    <location>
        <begin position="19"/>
        <end position="150"/>
    </location>
</feature>
<dbReference type="OrthoDB" id="3770142at2759"/>
<evidence type="ECO:0000313" key="2">
    <source>
        <dbReference type="EMBL" id="KAF4982819.1"/>
    </source>
</evidence>
<organism evidence="2 3">
    <name type="scientific">Fusarium zealandicum</name>
    <dbReference type="NCBI Taxonomy" id="1053134"/>
    <lineage>
        <taxon>Eukaryota</taxon>
        <taxon>Fungi</taxon>
        <taxon>Dikarya</taxon>
        <taxon>Ascomycota</taxon>
        <taxon>Pezizomycotina</taxon>
        <taxon>Sordariomycetes</taxon>
        <taxon>Hypocreomycetidae</taxon>
        <taxon>Hypocreales</taxon>
        <taxon>Nectriaceae</taxon>
        <taxon>Fusarium</taxon>
        <taxon>Fusarium staphyleae species complex</taxon>
    </lineage>
</organism>
<accession>A0A8H4UT72</accession>
<evidence type="ECO:0000313" key="3">
    <source>
        <dbReference type="Proteomes" id="UP000635477"/>
    </source>
</evidence>
<sequence length="150" mass="16472">MKLSLSIVTAAFASLAAADFWIYSEQDFTSDITSEHFKFYNSKPDCSDVTTGSIAQQRKDDVSGGKNGVRCEGCLDGDLRVIEFNNDMGHFTIYKDRNWEMVDLDDKVVGNCEPDDSHTYTCPIPPTGQPAQGGSIIFCTSEHNADAINS</sequence>
<gene>
    <name evidence="2" type="ORF">FZEAL_1611</name>
</gene>
<dbReference type="AlphaFoldDB" id="A0A8H4UT72"/>
<keyword evidence="3" id="KW-1185">Reference proteome</keyword>
<dbReference type="EMBL" id="JABEYC010000096">
    <property type="protein sequence ID" value="KAF4982819.1"/>
    <property type="molecule type" value="Genomic_DNA"/>
</dbReference>
<proteinExistence type="predicted"/>
<comment type="caution">
    <text evidence="2">The sequence shown here is derived from an EMBL/GenBank/DDBJ whole genome shotgun (WGS) entry which is preliminary data.</text>
</comment>
<reference evidence="2" key="1">
    <citation type="journal article" date="2020" name="BMC Genomics">
        <title>Correction to: Identification and distribution of gene clusters required for synthesis of sphingolipid metabolism inhibitors in diverse species of the filamentous fungus Fusarium.</title>
        <authorList>
            <person name="Kim H.S."/>
            <person name="Lohmar J.M."/>
            <person name="Busman M."/>
            <person name="Brown D.W."/>
            <person name="Naumann T.A."/>
            <person name="Divon H.H."/>
            <person name="Lysoe E."/>
            <person name="Uhlig S."/>
            <person name="Proctor R.H."/>
        </authorList>
    </citation>
    <scope>NUCLEOTIDE SEQUENCE</scope>
    <source>
        <strain evidence="2">NRRL 22465</strain>
    </source>
</reference>
<protein>
    <submittedName>
        <fullName evidence="2">Uncharacterized protein</fullName>
    </submittedName>
</protein>
<name>A0A8H4UT72_9HYPO</name>
<reference evidence="2" key="2">
    <citation type="submission" date="2020-05" db="EMBL/GenBank/DDBJ databases">
        <authorList>
            <person name="Kim H.-S."/>
            <person name="Proctor R.H."/>
            <person name="Brown D.W."/>
        </authorList>
    </citation>
    <scope>NUCLEOTIDE SEQUENCE</scope>
    <source>
        <strain evidence="2">NRRL 22465</strain>
    </source>
</reference>
<keyword evidence="1" id="KW-0732">Signal</keyword>
<feature type="signal peptide" evidence="1">
    <location>
        <begin position="1"/>
        <end position="18"/>
    </location>
</feature>
<evidence type="ECO:0000256" key="1">
    <source>
        <dbReference type="SAM" id="SignalP"/>
    </source>
</evidence>
<dbReference type="Proteomes" id="UP000635477">
    <property type="component" value="Unassembled WGS sequence"/>
</dbReference>